<comment type="subcellular location">
    <subcellularLocation>
        <location evidence="1">Membrane</location>
        <topology evidence="1">Multi-pass membrane protein</topology>
    </subcellularLocation>
</comment>
<evidence type="ECO:0000313" key="8">
    <source>
        <dbReference type="Proteomes" id="UP000193689"/>
    </source>
</evidence>
<dbReference type="InterPro" id="IPR007248">
    <property type="entry name" value="Mpv17_PMP22"/>
</dbReference>
<dbReference type="PANTHER" id="PTHR11266">
    <property type="entry name" value="PEROXISOMAL MEMBRANE PROTEIN 2, PXMP2 MPV17"/>
    <property type="match status" value="1"/>
</dbReference>
<organism evidence="7 8">
    <name type="scientific">Pseudomassariella vexata</name>
    <dbReference type="NCBI Taxonomy" id="1141098"/>
    <lineage>
        <taxon>Eukaryota</taxon>
        <taxon>Fungi</taxon>
        <taxon>Dikarya</taxon>
        <taxon>Ascomycota</taxon>
        <taxon>Pezizomycotina</taxon>
        <taxon>Sordariomycetes</taxon>
        <taxon>Xylariomycetidae</taxon>
        <taxon>Amphisphaeriales</taxon>
        <taxon>Pseudomassariaceae</taxon>
        <taxon>Pseudomassariella</taxon>
    </lineage>
</organism>
<comment type="similarity">
    <text evidence="2 6">Belongs to the peroxisomal membrane protein PXMP2/4 family.</text>
</comment>
<name>A0A1Y2DAX1_9PEZI</name>
<evidence type="ECO:0000256" key="1">
    <source>
        <dbReference type="ARBA" id="ARBA00004141"/>
    </source>
</evidence>
<gene>
    <name evidence="7" type="ORF">BCR38DRAFT_451320</name>
</gene>
<evidence type="ECO:0000256" key="4">
    <source>
        <dbReference type="ARBA" id="ARBA00022989"/>
    </source>
</evidence>
<dbReference type="RefSeq" id="XP_040710140.1">
    <property type="nucleotide sequence ID" value="XM_040861455.1"/>
</dbReference>
<keyword evidence="8" id="KW-1185">Reference proteome</keyword>
<keyword evidence="3 6" id="KW-0812">Transmembrane</keyword>
<evidence type="ECO:0000256" key="5">
    <source>
        <dbReference type="ARBA" id="ARBA00023136"/>
    </source>
</evidence>
<dbReference type="Proteomes" id="UP000193689">
    <property type="component" value="Unassembled WGS sequence"/>
</dbReference>
<evidence type="ECO:0000256" key="2">
    <source>
        <dbReference type="ARBA" id="ARBA00006824"/>
    </source>
</evidence>
<feature type="transmembrane region" description="Helical" evidence="6">
    <location>
        <begin position="125"/>
        <end position="149"/>
    </location>
</feature>
<dbReference type="Pfam" id="PF04117">
    <property type="entry name" value="Mpv17_PMP22"/>
    <property type="match status" value="1"/>
</dbReference>
<feature type="transmembrane region" description="Helical" evidence="6">
    <location>
        <begin position="156"/>
        <end position="175"/>
    </location>
</feature>
<sequence length="202" mass="22513">MPSLLATAFQNTLLKAGANLTAQLASRWRTPPGSIPTPLDLQRIFEFAIFGFIGANVGYAWHHFLEHSFPTWTVTFIAKHSDDDPESLLKYEAPPVPATQNGELKVSWRNIWAKVVVDQTVGLPVMIAIFLVITNVARLATFAMVLDVVKEKEWGLIKAGWTIWPAVCVVNFYWVPVKSRVIVASCVGFGWNIFLSLVSMAR</sequence>
<dbReference type="AlphaFoldDB" id="A0A1Y2DAX1"/>
<keyword evidence="4 6" id="KW-1133">Transmembrane helix</keyword>
<dbReference type="STRING" id="1141098.A0A1Y2DAX1"/>
<dbReference type="GO" id="GO:0005778">
    <property type="term" value="C:peroxisomal membrane"/>
    <property type="evidence" value="ECO:0007669"/>
    <property type="project" value="TreeGrafter"/>
</dbReference>
<dbReference type="InParanoid" id="A0A1Y2DAX1"/>
<comment type="caution">
    <text evidence="7">The sequence shown here is derived from an EMBL/GenBank/DDBJ whole genome shotgun (WGS) entry which is preliminary data.</text>
</comment>
<protein>
    <submittedName>
        <fullName evidence="7">Mpv17/PMP22 family protein</fullName>
    </submittedName>
</protein>
<evidence type="ECO:0000256" key="6">
    <source>
        <dbReference type="RuleBase" id="RU363053"/>
    </source>
</evidence>
<keyword evidence="5 6" id="KW-0472">Membrane</keyword>
<feature type="transmembrane region" description="Helical" evidence="6">
    <location>
        <begin position="181"/>
        <end position="201"/>
    </location>
</feature>
<evidence type="ECO:0000256" key="3">
    <source>
        <dbReference type="ARBA" id="ARBA00022692"/>
    </source>
</evidence>
<proteinExistence type="inferred from homology"/>
<dbReference type="GeneID" id="63777667"/>
<reference evidence="7 8" key="1">
    <citation type="submission" date="2016-07" db="EMBL/GenBank/DDBJ databases">
        <title>Pervasive Adenine N6-methylation of Active Genes in Fungi.</title>
        <authorList>
            <consortium name="DOE Joint Genome Institute"/>
            <person name="Mondo S.J."/>
            <person name="Dannebaum R.O."/>
            <person name="Kuo R.C."/>
            <person name="Labutti K."/>
            <person name="Haridas S."/>
            <person name="Kuo A."/>
            <person name="Salamov A."/>
            <person name="Ahrendt S.R."/>
            <person name="Lipzen A."/>
            <person name="Sullivan W."/>
            <person name="Andreopoulos W.B."/>
            <person name="Clum A."/>
            <person name="Lindquist E."/>
            <person name="Daum C."/>
            <person name="Ramamoorthy G.K."/>
            <person name="Gryganskyi A."/>
            <person name="Culley D."/>
            <person name="Magnuson J.K."/>
            <person name="James T.Y."/>
            <person name="O'Malley M.A."/>
            <person name="Stajich J.E."/>
            <person name="Spatafora J.W."/>
            <person name="Visel A."/>
            <person name="Grigoriev I.V."/>
        </authorList>
    </citation>
    <scope>NUCLEOTIDE SEQUENCE [LARGE SCALE GENOMIC DNA]</scope>
    <source>
        <strain evidence="7 8">CBS 129021</strain>
    </source>
</reference>
<accession>A0A1Y2DAX1</accession>
<dbReference type="PANTHER" id="PTHR11266:SF80">
    <property type="entry name" value="PEROXISOMAL MEMBRANE PROTEIN 2"/>
    <property type="match status" value="1"/>
</dbReference>
<evidence type="ECO:0000313" key="7">
    <source>
        <dbReference type="EMBL" id="ORY56423.1"/>
    </source>
</evidence>
<dbReference type="EMBL" id="MCFJ01000023">
    <property type="protein sequence ID" value="ORY56423.1"/>
    <property type="molecule type" value="Genomic_DNA"/>
</dbReference>
<dbReference type="OrthoDB" id="10267969at2759"/>